<dbReference type="CDD" id="cd07432">
    <property type="entry name" value="PHP_HisPPase"/>
    <property type="match status" value="1"/>
</dbReference>
<evidence type="ECO:0000313" key="1">
    <source>
        <dbReference type="EMBL" id="KKK91983.1"/>
    </source>
</evidence>
<dbReference type="PANTHER" id="PTHR42924">
    <property type="entry name" value="EXONUCLEASE"/>
    <property type="match status" value="1"/>
</dbReference>
<dbReference type="PANTHER" id="PTHR42924:SF3">
    <property type="entry name" value="POLYMERASE_HISTIDINOL PHOSPHATASE N-TERMINAL DOMAIN-CONTAINING PROTEIN"/>
    <property type="match status" value="1"/>
</dbReference>
<sequence>MELLTSELHCHNLFSNFNVGEHEPPYDCNVTIQEQLERARNIGLDVLFVTNHNTLDGYSQMVEYKNNHEKYKHIQVYPAEEVSIDDDSHVLVYGIHERIKPGLSFEEVIDEAKRQNGVSSAPHPFSLIDAVRDKAKHCDLIEVFNSNNIDVFANTKATIFADEQNMVGVAGSDSHVISTLGRCSNIIESENTLDDILSAMKHERIQIQNTGYATTKETIEHLRYKVDHSKEFIYEYMAQFYPRSKIYLSLLLRLYERNPNSYLWILFYKFAIFAMKRLSRKINFQNLDPSFMKERNLGTIFKMSI</sequence>
<dbReference type="InterPro" id="IPR052018">
    <property type="entry name" value="PHP_domain"/>
</dbReference>
<accession>A0A0F8ZE18</accession>
<protein>
    <recommendedName>
        <fullName evidence="2">Polymerase/histidinol phosphatase N-terminal domain-containing protein</fullName>
    </recommendedName>
</protein>
<reference evidence="1" key="1">
    <citation type="journal article" date="2015" name="Nature">
        <title>Complex archaea that bridge the gap between prokaryotes and eukaryotes.</title>
        <authorList>
            <person name="Spang A."/>
            <person name="Saw J.H."/>
            <person name="Jorgensen S.L."/>
            <person name="Zaremba-Niedzwiedzka K."/>
            <person name="Martijn J."/>
            <person name="Lind A.E."/>
            <person name="van Eijk R."/>
            <person name="Schleper C."/>
            <person name="Guy L."/>
            <person name="Ettema T.J."/>
        </authorList>
    </citation>
    <scope>NUCLEOTIDE SEQUENCE</scope>
</reference>
<name>A0A0F8ZE18_9ZZZZ</name>
<comment type="caution">
    <text evidence="1">The sequence shown here is derived from an EMBL/GenBank/DDBJ whole genome shotgun (WGS) entry which is preliminary data.</text>
</comment>
<dbReference type="Pfam" id="PF13263">
    <property type="entry name" value="PHP_C"/>
    <property type="match status" value="1"/>
</dbReference>
<gene>
    <name evidence="1" type="ORF">LCGC14_2707490</name>
</gene>
<dbReference type="GO" id="GO:0004534">
    <property type="term" value="F:5'-3' RNA exonuclease activity"/>
    <property type="evidence" value="ECO:0007669"/>
    <property type="project" value="TreeGrafter"/>
</dbReference>
<proteinExistence type="predicted"/>
<dbReference type="Gene3D" id="3.20.20.140">
    <property type="entry name" value="Metal-dependent hydrolases"/>
    <property type="match status" value="1"/>
</dbReference>
<organism evidence="1">
    <name type="scientific">marine sediment metagenome</name>
    <dbReference type="NCBI Taxonomy" id="412755"/>
    <lineage>
        <taxon>unclassified sequences</taxon>
        <taxon>metagenomes</taxon>
        <taxon>ecological metagenomes</taxon>
    </lineage>
</organism>
<dbReference type="InterPro" id="IPR016195">
    <property type="entry name" value="Pol/histidinol_Pase-like"/>
</dbReference>
<dbReference type="GO" id="GO:0035312">
    <property type="term" value="F:5'-3' DNA exonuclease activity"/>
    <property type="evidence" value="ECO:0007669"/>
    <property type="project" value="TreeGrafter"/>
</dbReference>
<dbReference type="AlphaFoldDB" id="A0A0F8ZE18"/>
<dbReference type="EMBL" id="LAZR01048415">
    <property type="protein sequence ID" value="KKK91983.1"/>
    <property type="molecule type" value="Genomic_DNA"/>
</dbReference>
<dbReference type="SUPFAM" id="SSF89550">
    <property type="entry name" value="PHP domain-like"/>
    <property type="match status" value="1"/>
</dbReference>
<evidence type="ECO:0008006" key="2">
    <source>
        <dbReference type="Google" id="ProtNLM"/>
    </source>
</evidence>